<feature type="region of interest" description="Disordered" evidence="1">
    <location>
        <begin position="38"/>
        <end position="65"/>
    </location>
</feature>
<evidence type="ECO:0000313" key="4">
    <source>
        <dbReference type="Proteomes" id="UP000429607"/>
    </source>
</evidence>
<dbReference type="Proteomes" id="UP000434957">
    <property type="component" value="Unassembled WGS sequence"/>
</dbReference>
<evidence type="ECO:0000256" key="1">
    <source>
        <dbReference type="SAM" id="MobiDB-lite"/>
    </source>
</evidence>
<gene>
    <name evidence="2" type="ORF">PR001_g4197</name>
    <name evidence="3" type="ORF">PR003_g1823</name>
</gene>
<dbReference type="AlphaFoldDB" id="A0A6A4G8S7"/>
<name>A0A6A4G8S7_9STRA</name>
<dbReference type="EMBL" id="QXFV01000167">
    <property type="protein sequence ID" value="KAE9047448.1"/>
    <property type="molecule type" value="Genomic_DNA"/>
</dbReference>
<dbReference type="Proteomes" id="UP000429607">
    <property type="component" value="Unassembled WGS sequence"/>
</dbReference>
<evidence type="ECO:0000313" key="2">
    <source>
        <dbReference type="EMBL" id="KAE9047448.1"/>
    </source>
</evidence>
<evidence type="ECO:0000313" key="5">
    <source>
        <dbReference type="Proteomes" id="UP000434957"/>
    </source>
</evidence>
<organism evidence="3 5">
    <name type="scientific">Phytophthora rubi</name>
    <dbReference type="NCBI Taxonomy" id="129364"/>
    <lineage>
        <taxon>Eukaryota</taxon>
        <taxon>Sar</taxon>
        <taxon>Stramenopiles</taxon>
        <taxon>Oomycota</taxon>
        <taxon>Peronosporomycetes</taxon>
        <taxon>Peronosporales</taxon>
        <taxon>Peronosporaceae</taxon>
        <taxon>Phytophthora</taxon>
    </lineage>
</organism>
<evidence type="ECO:0000313" key="3">
    <source>
        <dbReference type="EMBL" id="KAE9357388.1"/>
    </source>
</evidence>
<evidence type="ECO:0008006" key="6">
    <source>
        <dbReference type="Google" id="ProtNLM"/>
    </source>
</evidence>
<reference evidence="3 5" key="1">
    <citation type="submission" date="2018-08" db="EMBL/GenBank/DDBJ databases">
        <title>Genomic investigation of the strawberry pathogen Phytophthora fragariae indicates pathogenicity is determined by transcriptional variation in three key races.</title>
        <authorList>
            <person name="Adams T.M."/>
            <person name="Armitage A.D."/>
            <person name="Sobczyk M.K."/>
            <person name="Bates H.J."/>
            <person name="Dunwell J.M."/>
            <person name="Nellist C.F."/>
            <person name="Harrison R.J."/>
        </authorList>
    </citation>
    <scope>NUCLEOTIDE SEQUENCE [LARGE SCALE GENOMIC DNA]</scope>
    <source>
        <strain evidence="2 4">SCRP249</strain>
        <strain evidence="3 5">SCRP333</strain>
    </source>
</reference>
<feature type="compositionally biased region" description="Basic and acidic residues" evidence="1">
    <location>
        <begin position="38"/>
        <end position="48"/>
    </location>
</feature>
<sequence>MVRIYAEKTKQTTIALVQAGSFIVAIAEASGIHERTIRKWPAAEKERGPLTAARPGPKPPPPEGAEQHLYGWVVGRQLVGRPVGRSDIIQKAWEVALLCSGKSIREGWYKRLKERFSSLTRRAAQSIAVKRNCIVSADLTTLFNTLAKLVNELKLDHTRLFNMDETAFQMQLTSKKVVAIRGSSKVWTTDPTANFHLTVVACGNAAGFVVSPAFILPGKTVSSQLMANCVAPGAAVTTSPLGFMNMELFEEWLHFVSRSVPASIPRPLVLILDG</sequence>
<keyword evidence="5" id="KW-1185">Reference proteome</keyword>
<comment type="caution">
    <text evidence="3">The sequence shown here is derived from an EMBL/GenBank/DDBJ whole genome shotgun (WGS) entry which is preliminary data.</text>
</comment>
<proteinExistence type="predicted"/>
<protein>
    <recommendedName>
        <fullName evidence="6">HTH CENPB-type domain-containing protein</fullName>
    </recommendedName>
</protein>
<dbReference type="EMBL" id="QXFT01000053">
    <property type="protein sequence ID" value="KAE9357388.1"/>
    <property type="molecule type" value="Genomic_DNA"/>
</dbReference>
<accession>A0A6A4G8S7</accession>